<proteinExistence type="predicted"/>
<evidence type="ECO:0000313" key="3">
    <source>
        <dbReference type="Proteomes" id="UP000327013"/>
    </source>
</evidence>
<dbReference type="EMBL" id="VIBQ01000013">
    <property type="protein sequence ID" value="KAB8345880.1"/>
    <property type="molecule type" value="Genomic_DNA"/>
</dbReference>
<name>A0A5N6KTP8_9ROSI</name>
<dbReference type="Pfam" id="PF17316">
    <property type="entry name" value="Perilipin_2"/>
    <property type="match status" value="1"/>
</dbReference>
<gene>
    <name evidence="2" type="ORF">FH972_022935</name>
</gene>
<organism evidence="2 3">
    <name type="scientific">Carpinus fangiana</name>
    <dbReference type="NCBI Taxonomy" id="176857"/>
    <lineage>
        <taxon>Eukaryota</taxon>
        <taxon>Viridiplantae</taxon>
        <taxon>Streptophyta</taxon>
        <taxon>Embryophyta</taxon>
        <taxon>Tracheophyta</taxon>
        <taxon>Spermatophyta</taxon>
        <taxon>Magnoliopsida</taxon>
        <taxon>eudicotyledons</taxon>
        <taxon>Gunneridae</taxon>
        <taxon>Pentapetalae</taxon>
        <taxon>rosids</taxon>
        <taxon>fabids</taxon>
        <taxon>Fagales</taxon>
        <taxon>Betulaceae</taxon>
        <taxon>Carpinus</taxon>
    </lineage>
</organism>
<feature type="compositionally biased region" description="Basic and acidic residues" evidence="1">
    <location>
        <begin position="262"/>
        <end position="275"/>
    </location>
</feature>
<accession>A0A5N6KTP8</accession>
<dbReference type="OrthoDB" id="376826at2759"/>
<reference evidence="2 3" key="1">
    <citation type="submission" date="2019-06" db="EMBL/GenBank/DDBJ databases">
        <title>A chromosomal-level reference genome of Carpinus fangiana (Coryloideae, Betulaceae).</title>
        <authorList>
            <person name="Yang X."/>
            <person name="Wang Z."/>
            <person name="Zhang L."/>
            <person name="Hao G."/>
            <person name="Liu J."/>
            <person name="Yang Y."/>
        </authorList>
    </citation>
    <scope>NUCLEOTIDE SEQUENCE [LARGE SCALE GENOMIC DNA]</scope>
    <source>
        <strain evidence="2">Cfa_2016G</strain>
        <tissue evidence="2">Leaf</tissue>
    </source>
</reference>
<dbReference type="Proteomes" id="UP000327013">
    <property type="component" value="Unassembled WGS sequence"/>
</dbReference>
<protein>
    <submittedName>
        <fullName evidence="2">Uncharacterized protein</fullName>
    </submittedName>
</protein>
<dbReference type="AlphaFoldDB" id="A0A5N6KTP8"/>
<sequence length="275" mass="30161">MGYKLRTARILPGEVIAGNATGLGDLTFHAATAQISHRLTSVASSKQTSPTLIMSAPTVNGEKLHSQTLDHFTSYPLVSDVLGIYQSNSLGKKSIDLYNRAYSTFAEPIVPYFQTPYSYVKPYLERVDSFGNSSLDSVDTHFPAVTKTNIDGLRDFTAASIQYPFKVAGEGRDYFLNTYNDEYKKAGGEGIVFRGKALITTEFRIASEVLHAVGDYLGPKKDELTAKLDELKKIGADKVEQAKKTGSSKADELHKHANSTAKEVKSETKKQTNAY</sequence>
<feature type="compositionally biased region" description="Basic and acidic residues" evidence="1">
    <location>
        <begin position="239"/>
        <end position="255"/>
    </location>
</feature>
<comment type="caution">
    <text evidence="2">The sequence shown here is derived from an EMBL/GenBank/DDBJ whole genome shotgun (WGS) entry which is preliminary data.</text>
</comment>
<keyword evidence="3" id="KW-1185">Reference proteome</keyword>
<evidence type="ECO:0000256" key="1">
    <source>
        <dbReference type="SAM" id="MobiDB-lite"/>
    </source>
</evidence>
<feature type="region of interest" description="Disordered" evidence="1">
    <location>
        <begin position="239"/>
        <end position="275"/>
    </location>
</feature>
<evidence type="ECO:0000313" key="2">
    <source>
        <dbReference type="EMBL" id="KAB8345880.1"/>
    </source>
</evidence>